<sequence length="240" mass="25422">MSTPTKDAKEAKDTSARERILRAAAKLLAESGGEPVSTRAVLAEAGVRAPTLYHHFGDKQGLFDAVVAHGFAQYLAAKRELPVIDDPLDNLRQGWDNHVEFGLTNPAFYVLMYGSARPGVRPPAAEEAYRLLLESLERVARAGLLRVPPEQAARMAIAAGVGVTLTLITDPSGSVDSDLSVRTREAVLAATTVQPGGGTPESSLPGLAISLGAALSQDGAHVLSPGEQALLREWLQRLES</sequence>
<organism evidence="4 5">
    <name type="scientific">Wenjunlia tyrosinilytica</name>
    <dbReference type="NCBI Taxonomy" id="1544741"/>
    <lineage>
        <taxon>Bacteria</taxon>
        <taxon>Bacillati</taxon>
        <taxon>Actinomycetota</taxon>
        <taxon>Actinomycetes</taxon>
        <taxon>Kitasatosporales</taxon>
        <taxon>Streptomycetaceae</taxon>
        <taxon>Wenjunlia</taxon>
    </lineage>
</organism>
<dbReference type="PRINTS" id="PR00455">
    <property type="entry name" value="HTHTETR"/>
</dbReference>
<dbReference type="PROSITE" id="PS50977">
    <property type="entry name" value="HTH_TETR_2"/>
    <property type="match status" value="1"/>
</dbReference>
<evidence type="ECO:0000313" key="4">
    <source>
        <dbReference type="EMBL" id="GGO85425.1"/>
    </source>
</evidence>
<dbReference type="RefSeq" id="WP_189131134.1">
    <property type="nucleotide sequence ID" value="NZ_BMMS01000007.1"/>
</dbReference>
<dbReference type="Gene3D" id="1.10.357.10">
    <property type="entry name" value="Tetracycline Repressor, domain 2"/>
    <property type="match status" value="1"/>
</dbReference>
<evidence type="ECO:0000259" key="3">
    <source>
        <dbReference type="PROSITE" id="PS50977"/>
    </source>
</evidence>
<dbReference type="PANTHER" id="PTHR30055">
    <property type="entry name" value="HTH-TYPE TRANSCRIPTIONAL REGULATOR RUTR"/>
    <property type="match status" value="1"/>
</dbReference>
<keyword evidence="5" id="KW-1185">Reference proteome</keyword>
<dbReference type="EMBL" id="BMMS01000007">
    <property type="protein sequence ID" value="GGO85425.1"/>
    <property type="molecule type" value="Genomic_DNA"/>
</dbReference>
<protein>
    <submittedName>
        <fullName evidence="4">TetR family transcriptional regulator</fullName>
    </submittedName>
</protein>
<proteinExistence type="predicted"/>
<evidence type="ECO:0000256" key="2">
    <source>
        <dbReference type="PROSITE-ProRule" id="PRU00335"/>
    </source>
</evidence>
<reference evidence="4" key="1">
    <citation type="journal article" date="2014" name="Int. J. Syst. Evol. Microbiol.">
        <title>Complete genome sequence of Corynebacterium casei LMG S-19264T (=DSM 44701T), isolated from a smear-ripened cheese.</title>
        <authorList>
            <consortium name="US DOE Joint Genome Institute (JGI-PGF)"/>
            <person name="Walter F."/>
            <person name="Albersmeier A."/>
            <person name="Kalinowski J."/>
            <person name="Ruckert C."/>
        </authorList>
    </citation>
    <scope>NUCLEOTIDE SEQUENCE</scope>
    <source>
        <strain evidence="4">CGMCC 4.7201</strain>
    </source>
</reference>
<dbReference type="Pfam" id="PF00440">
    <property type="entry name" value="TetR_N"/>
    <property type="match status" value="1"/>
</dbReference>
<dbReference type="InterPro" id="IPR009057">
    <property type="entry name" value="Homeodomain-like_sf"/>
</dbReference>
<evidence type="ECO:0000256" key="1">
    <source>
        <dbReference type="ARBA" id="ARBA00023125"/>
    </source>
</evidence>
<dbReference type="GO" id="GO:0000976">
    <property type="term" value="F:transcription cis-regulatory region binding"/>
    <property type="evidence" value="ECO:0007669"/>
    <property type="project" value="TreeGrafter"/>
</dbReference>
<name>A0A917ZMB5_9ACTN</name>
<keyword evidence="1 2" id="KW-0238">DNA-binding</keyword>
<dbReference type="AlphaFoldDB" id="A0A917ZMB5"/>
<comment type="caution">
    <text evidence="4">The sequence shown here is derived from an EMBL/GenBank/DDBJ whole genome shotgun (WGS) entry which is preliminary data.</text>
</comment>
<dbReference type="SUPFAM" id="SSF48498">
    <property type="entry name" value="Tetracyclin repressor-like, C-terminal domain"/>
    <property type="match status" value="1"/>
</dbReference>
<dbReference type="InterPro" id="IPR036271">
    <property type="entry name" value="Tet_transcr_reg_TetR-rel_C_sf"/>
</dbReference>
<reference evidence="4" key="2">
    <citation type="submission" date="2020-09" db="EMBL/GenBank/DDBJ databases">
        <authorList>
            <person name="Sun Q."/>
            <person name="Zhou Y."/>
        </authorList>
    </citation>
    <scope>NUCLEOTIDE SEQUENCE</scope>
    <source>
        <strain evidence="4">CGMCC 4.7201</strain>
    </source>
</reference>
<gene>
    <name evidence="4" type="ORF">GCM10012280_19170</name>
</gene>
<dbReference type="InterPro" id="IPR050109">
    <property type="entry name" value="HTH-type_TetR-like_transc_reg"/>
</dbReference>
<feature type="domain" description="HTH tetR-type" evidence="3">
    <location>
        <begin position="14"/>
        <end position="74"/>
    </location>
</feature>
<feature type="DNA-binding region" description="H-T-H motif" evidence="2">
    <location>
        <begin position="37"/>
        <end position="56"/>
    </location>
</feature>
<dbReference type="SUPFAM" id="SSF46689">
    <property type="entry name" value="Homeodomain-like"/>
    <property type="match status" value="1"/>
</dbReference>
<accession>A0A917ZMB5</accession>
<evidence type="ECO:0000313" key="5">
    <source>
        <dbReference type="Proteomes" id="UP000641932"/>
    </source>
</evidence>
<dbReference type="GO" id="GO:0003700">
    <property type="term" value="F:DNA-binding transcription factor activity"/>
    <property type="evidence" value="ECO:0007669"/>
    <property type="project" value="TreeGrafter"/>
</dbReference>
<dbReference type="Proteomes" id="UP000641932">
    <property type="component" value="Unassembled WGS sequence"/>
</dbReference>
<dbReference type="InterPro" id="IPR001647">
    <property type="entry name" value="HTH_TetR"/>
</dbReference>
<dbReference type="PANTHER" id="PTHR30055:SF220">
    <property type="entry name" value="TETR-FAMILY REGULATORY PROTEIN"/>
    <property type="match status" value="1"/>
</dbReference>